<feature type="chain" id="PRO_5019195083" description="Thioredoxin" evidence="1">
    <location>
        <begin position="26"/>
        <end position="151"/>
    </location>
</feature>
<evidence type="ECO:0000256" key="1">
    <source>
        <dbReference type="SAM" id="SignalP"/>
    </source>
</evidence>
<dbReference type="RefSeq" id="WP_124327472.1">
    <property type="nucleotide sequence ID" value="NZ_BEXT01000001.1"/>
</dbReference>
<dbReference type="NCBIfam" id="NF040494">
    <property type="entry name" value="nitrored_ArsF"/>
    <property type="match status" value="1"/>
</dbReference>
<comment type="caution">
    <text evidence="2">The sequence shown here is derived from an EMBL/GenBank/DDBJ whole genome shotgun (WGS) entry which is preliminary data.</text>
</comment>
<dbReference type="InterPro" id="IPR047698">
    <property type="entry name" value="ArsF-like"/>
</dbReference>
<sequence>MKSRAIATALGVLMMFCISVPVTFGAEPGAKNRTAIRSENALIVYYFHGKRRCTTCKKLEAYAREALEKSFSGEVRDGRIEWRITDISTPENSHFVKDFGLVSQSLVLVRQEAGKQGGWKNLDQIWMKVRDKEDYIDYVSENIRQFMGKNG</sequence>
<gene>
    <name evidence="2" type="ORF">DENIS_0953</name>
</gene>
<feature type="signal peptide" evidence="1">
    <location>
        <begin position="1"/>
        <end position="25"/>
    </location>
</feature>
<dbReference type="AlphaFoldDB" id="A0A401FSR2"/>
<proteinExistence type="predicted"/>
<evidence type="ECO:0008006" key="4">
    <source>
        <dbReference type="Google" id="ProtNLM"/>
    </source>
</evidence>
<evidence type="ECO:0000313" key="3">
    <source>
        <dbReference type="Proteomes" id="UP000288096"/>
    </source>
</evidence>
<keyword evidence="3" id="KW-1185">Reference proteome</keyword>
<dbReference type="EMBL" id="BEXT01000001">
    <property type="protein sequence ID" value="GBC60011.1"/>
    <property type="molecule type" value="Genomic_DNA"/>
</dbReference>
<evidence type="ECO:0000313" key="2">
    <source>
        <dbReference type="EMBL" id="GBC60011.1"/>
    </source>
</evidence>
<keyword evidence="1" id="KW-0732">Signal</keyword>
<dbReference type="Proteomes" id="UP000288096">
    <property type="component" value="Unassembled WGS sequence"/>
</dbReference>
<accession>A0A401FSR2</accession>
<reference evidence="3" key="1">
    <citation type="submission" date="2017-11" db="EMBL/GenBank/DDBJ databases">
        <authorList>
            <person name="Watanabe M."/>
            <person name="Kojima H."/>
        </authorList>
    </citation>
    <scope>NUCLEOTIDE SEQUENCE [LARGE SCALE GENOMIC DNA]</scope>
    <source>
        <strain evidence="3">Tokyo 01</strain>
    </source>
</reference>
<reference evidence="3" key="2">
    <citation type="submission" date="2019-01" db="EMBL/GenBank/DDBJ databases">
        <title>Genome sequence of Desulfonema ishimotonii strain Tokyo 01.</title>
        <authorList>
            <person name="Fukui M."/>
        </authorList>
    </citation>
    <scope>NUCLEOTIDE SEQUENCE [LARGE SCALE GENOMIC DNA]</scope>
    <source>
        <strain evidence="3">Tokyo 01</strain>
    </source>
</reference>
<dbReference type="OrthoDB" id="5524063at2"/>
<organism evidence="2 3">
    <name type="scientific">Desulfonema ishimotonii</name>
    <dbReference type="NCBI Taxonomy" id="45657"/>
    <lineage>
        <taxon>Bacteria</taxon>
        <taxon>Pseudomonadati</taxon>
        <taxon>Thermodesulfobacteriota</taxon>
        <taxon>Desulfobacteria</taxon>
        <taxon>Desulfobacterales</taxon>
        <taxon>Desulfococcaceae</taxon>
        <taxon>Desulfonema</taxon>
    </lineage>
</organism>
<protein>
    <recommendedName>
        <fullName evidence="4">Thioredoxin</fullName>
    </recommendedName>
</protein>
<name>A0A401FSR2_9BACT</name>